<dbReference type="Pfam" id="PF00240">
    <property type="entry name" value="ubiquitin"/>
    <property type="match status" value="1"/>
</dbReference>
<proteinExistence type="predicted"/>
<evidence type="ECO:0000313" key="6">
    <source>
        <dbReference type="Proteomes" id="UP000232710"/>
    </source>
</evidence>
<protein>
    <recommendedName>
        <fullName evidence="4">Ubiquitin-like domain-containing protein</fullName>
    </recommendedName>
</protein>
<sequence length="573" mass="60471">MQIFVKTLTGKTITLEVESVDTIDNIKSKIQDKEGIPPDQQRLIFAGKQLEDGRTLADYNVQKESTLHLVLRLRGGVKNLPTIERSTKVRLGSQVKTQDIKDQAEHTMVLNAGNQQFLAPTSNVVYIAPTCSIANTNPQGHTLTVGSNVYIDDDGSNVVHILGNTYISEDLTVGGDIHFKGDVTLIATQNLNITDAIVELGKNNTSSDTVLDLGLLMNRPESNVAVGYLESSDELVMAYTESSASSSTIVPLASEDLRVKVYGDLTATGNVTATYLHGDGSELTGIATTLQSVSDFGNTTSNTLQLTNATTGLVTTSNIVVGGNVTATKFLGDGSELTGIATTLQSVSDFGNTTSNTLQFTNDTTAFTTTSNIIVGGRVTGSSFHGDGGTLSNVSTVSTLGDIIDLGNTTSNTVLFTNTNAAFKATGGIIINAGGVSKKTYSYTNTIANGTSIANGTIGVVFTQHVFYAKIVAHLIHADNEISTMSIEVSGGHRTGGTPLDVARGPAAVFGNTNTNPWSSEVTSNTTTVFIKPTIDLTSEGNYNLFIEYVSQHSDGKISKITKGGSDEISFLY</sequence>
<reference evidence="5 6" key="1">
    <citation type="submission" date="2010-12" db="EMBL/GenBank/DDBJ databases">
        <title>The Genome Sequence of Micromonas pusilla virus SP1.</title>
        <authorList>
            <consortium name="The Broad Institute Genome Sequencing Platform"/>
            <person name="Henn M.R."/>
            <person name="Suttle C."/>
            <person name="Winget D."/>
            <person name="Chan A."/>
            <person name="Levin J."/>
            <person name="Malboeuf C."/>
            <person name="Casali M."/>
            <person name="Russ C."/>
            <person name="Lennon N."/>
            <person name="Chapman S.B."/>
            <person name="Erlich R."/>
            <person name="Young S.K."/>
            <person name="Yandava C."/>
            <person name="Zeng Q."/>
            <person name="Alvarado L."/>
            <person name="Anderson S."/>
            <person name="Berlin A."/>
            <person name="Chen Z."/>
            <person name="Freedman E."/>
            <person name="Gellesch M."/>
            <person name="Goldberg J."/>
            <person name="Green L."/>
            <person name="Griggs A."/>
            <person name="Gujja S."/>
            <person name="Heilman E.R."/>
            <person name="Heiman D."/>
            <person name="Hollinger A."/>
            <person name="Howarth C."/>
            <person name="Larson L."/>
            <person name="Mehta T."/>
            <person name="Pearson M."/>
            <person name="Roberts A."/>
            <person name="Ryan E."/>
            <person name="Saif S."/>
            <person name="Shea T."/>
            <person name="Shenoy N."/>
            <person name="Sisk P."/>
            <person name="Stolte C."/>
            <person name="Sykes S."/>
            <person name="White J."/>
            <person name="Haas B."/>
            <person name="Nusbaum C."/>
            <person name="Birren B."/>
        </authorList>
    </citation>
    <scope>NUCLEOTIDE SEQUENCE [LARGE SCALE GENOMIC DNA]</scope>
    <source>
        <strain evidence="5 6">SP1</strain>
    </source>
</reference>
<accession>G9E5X0</accession>
<evidence type="ECO:0000256" key="1">
    <source>
        <dbReference type="ARBA" id="ARBA00004496"/>
    </source>
</evidence>
<dbReference type="Proteomes" id="UP000232710">
    <property type="component" value="Segment"/>
</dbReference>
<comment type="subcellular location">
    <subcellularLocation>
        <location evidence="1">Cytoplasm</location>
    </subcellularLocation>
</comment>
<name>G9E5X0_MPSP1</name>
<dbReference type="SUPFAM" id="SSF54236">
    <property type="entry name" value="Ubiquitin-like"/>
    <property type="match status" value="1"/>
</dbReference>
<keyword evidence="2" id="KW-0963">Cytoplasm</keyword>
<organism evidence="5 6">
    <name type="scientific">Micromonas pusilla virus SP1</name>
    <name type="common">MpV-SP1</name>
    <dbReference type="NCBI Taxonomy" id="373996"/>
    <lineage>
        <taxon>Viruses</taxon>
        <taxon>Varidnaviria</taxon>
        <taxon>Bamfordvirae</taxon>
        <taxon>Nucleocytoviricota</taxon>
        <taxon>Megaviricetes</taxon>
        <taxon>Algavirales</taxon>
        <taxon>Phycodnaviridae</taxon>
        <taxon>Prasinovirus</taxon>
        <taxon>Prasinovirus micromonas</taxon>
    </lineage>
</organism>
<dbReference type="InterPro" id="IPR050158">
    <property type="entry name" value="Ubiquitin_ubiquitin-like"/>
</dbReference>
<evidence type="ECO:0000313" key="5">
    <source>
        <dbReference type="EMBL" id="AET85039.1"/>
    </source>
</evidence>
<gene>
    <name evidence="5" type="ORF">MPXG_00241</name>
</gene>
<dbReference type="PRINTS" id="PR00348">
    <property type="entry name" value="UBIQUITIN"/>
</dbReference>
<keyword evidence="6" id="KW-1185">Reference proteome</keyword>
<dbReference type="Gene3D" id="3.10.20.90">
    <property type="entry name" value="Phosphatidylinositol 3-kinase Catalytic Subunit, Chain A, domain 1"/>
    <property type="match status" value="1"/>
</dbReference>
<dbReference type="InterPro" id="IPR029071">
    <property type="entry name" value="Ubiquitin-like_domsf"/>
</dbReference>
<dbReference type="FunFam" id="3.10.20.90:FF:000016">
    <property type="entry name" value="Polyubiquitin 3"/>
    <property type="match status" value="1"/>
</dbReference>
<dbReference type="InterPro" id="IPR019954">
    <property type="entry name" value="Ubiquitin_CS"/>
</dbReference>
<organismHost>
    <name type="scientific">Micromonas pusilla</name>
    <name type="common">Picoplanktonic green alga</name>
    <name type="synonym">Chromulina pusilla</name>
    <dbReference type="NCBI Taxonomy" id="38833"/>
</organismHost>
<dbReference type="CDD" id="cd01803">
    <property type="entry name" value="Ubl_ubiquitin"/>
    <property type="match status" value="1"/>
</dbReference>
<dbReference type="InterPro" id="IPR000626">
    <property type="entry name" value="Ubiquitin-like_dom"/>
</dbReference>
<dbReference type="PANTHER" id="PTHR10666">
    <property type="entry name" value="UBIQUITIN"/>
    <property type="match status" value="1"/>
</dbReference>
<evidence type="ECO:0000256" key="2">
    <source>
        <dbReference type="ARBA" id="ARBA00022490"/>
    </source>
</evidence>
<dbReference type="InterPro" id="IPR019956">
    <property type="entry name" value="Ubiquitin_dom"/>
</dbReference>
<evidence type="ECO:0000256" key="3">
    <source>
        <dbReference type="ARBA" id="ARBA00022499"/>
    </source>
</evidence>
<dbReference type="SMART" id="SM00213">
    <property type="entry name" value="UBQ"/>
    <property type="match status" value="1"/>
</dbReference>
<dbReference type="PROSITE" id="PS00299">
    <property type="entry name" value="UBIQUITIN_1"/>
    <property type="match status" value="1"/>
</dbReference>
<keyword evidence="3" id="KW-1017">Isopeptide bond</keyword>
<evidence type="ECO:0000259" key="4">
    <source>
        <dbReference type="PROSITE" id="PS50053"/>
    </source>
</evidence>
<feature type="domain" description="Ubiquitin-like" evidence="4">
    <location>
        <begin position="1"/>
        <end position="76"/>
    </location>
</feature>
<dbReference type="EMBL" id="JF974320">
    <property type="protein sequence ID" value="AET85039.1"/>
    <property type="molecule type" value="Genomic_DNA"/>
</dbReference>
<dbReference type="PROSITE" id="PS50053">
    <property type="entry name" value="UBIQUITIN_2"/>
    <property type="match status" value="1"/>
</dbReference>